<dbReference type="Proteomes" id="UP000289691">
    <property type="component" value="Unassembled WGS sequence"/>
</dbReference>
<dbReference type="Pfam" id="PF23991">
    <property type="entry name" value="DUF7310"/>
    <property type="match status" value="1"/>
</dbReference>
<evidence type="ECO:0000259" key="2">
    <source>
        <dbReference type="Pfam" id="PF23991"/>
    </source>
</evidence>
<dbReference type="OrthoDB" id="206571at2157"/>
<dbReference type="AlphaFoldDB" id="A0A498KV88"/>
<accession>A0A498KV88</accession>
<feature type="compositionally biased region" description="Basic and acidic residues" evidence="1">
    <location>
        <begin position="132"/>
        <end position="175"/>
    </location>
</feature>
<organism evidence="3 4">
    <name type="scientific">Halorientalis pallida</name>
    <dbReference type="NCBI Taxonomy" id="2479928"/>
    <lineage>
        <taxon>Archaea</taxon>
        <taxon>Methanobacteriati</taxon>
        <taxon>Methanobacteriota</taxon>
        <taxon>Stenosarchaea group</taxon>
        <taxon>Halobacteria</taxon>
        <taxon>Halobacteriales</taxon>
        <taxon>Haloarculaceae</taxon>
        <taxon>Halorientalis</taxon>
    </lineage>
</organism>
<evidence type="ECO:0000313" key="3">
    <source>
        <dbReference type="EMBL" id="RXK48479.1"/>
    </source>
</evidence>
<feature type="domain" description="DUF7310" evidence="2">
    <location>
        <begin position="6"/>
        <end position="88"/>
    </location>
</feature>
<evidence type="ECO:0000313" key="4">
    <source>
        <dbReference type="Proteomes" id="UP000289691"/>
    </source>
</evidence>
<keyword evidence="4" id="KW-1185">Reference proteome</keyword>
<feature type="compositionally biased region" description="Basic and acidic residues" evidence="1">
    <location>
        <begin position="86"/>
        <end position="102"/>
    </location>
</feature>
<gene>
    <name evidence="3" type="ORF">EAF64_12420</name>
</gene>
<name>A0A498KV88_9EURY</name>
<sequence length="198" mass="21841">MDGDDVEARLEAVERALADGDADLTGIGEAAERERKLEELRARVDDLESQVTDLSASVQAVRGYVGNVRTVNRDVERRADAALARVEELDRHGTDRGRRDSIPDADVSRQPGRHRPRSDGRDGDPPESPGDIARRITGREEGQHERRPPRDGRDRGGVRRQREGAGRRARSRDESGAPTGSDGRDDEDGFLSGLRDAF</sequence>
<protein>
    <recommendedName>
        <fullName evidence="2">DUF7310 domain-containing protein</fullName>
    </recommendedName>
</protein>
<reference evidence="3 4" key="1">
    <citation type="submission" date="2019-01" db="EMBL/GenBank/DDBJ databases">
        <title>Halorientalis sp. F13-25 a new haloarchaeum isolated from hypersaline water.</title>
        <authorList>
            <person name="Ana D.-V."/>
            <person name="Cristina S.-P."/>
            <person name="Antonio V."/>
        </authorList>
    </citation>
    <scope>NUCLEOTIDE SEQUENCE [LARGE SCALE GENOMIC DNA]</scope>
    <source>
        <strain evidence="3 4">F13-25</strain>
    </source>
</reference>
<dbReference type="InterPro" id="IPR055734">
    <property type="entry name" value="DUF7310"/>
</dbReference>
<dbReference type="EMBL" id="RDFA01000004">
    <property type="protein sequence ID" value="RXK48479.1"/>
    <property type="molecule type" value="Genomic_DNA"/>
</dbReference>
<dbReference type="Gene3D" id="1.20.5.340">
    <property type="match status" value="1"/>
</dbReference>
<comment type="caution">
    <text evidence="3">The sequence shown here is derived from an EMBL/GenBank/DDBJ whole genome shotgun (WGS) entry which is preliminary data.</text>
</comment>
<dbReference type="RefSeq" id="WP_129069317.1">
    <property type="nucleotide sequence ID" value="NZ_RDFA01000004.1"/>
</dbReference>
<proteinExistence type="predicted"/>
<feature type="region of interest" description="Disordered" evidence="1">
    <location>
        <begin position="86"/>
        <end position="198"/>
    </location>
</feature>
<evidence type="ECO:0000256" key="1">
    <source>
        <dbReference type="SAM" id="MobiDB-lite"/>
    </source>
</evidence>